<dbReference type="KEGG" id="phet:94289797"/>
<sequence>MEMGTSRPRVNRAVAAVQSATAATISASPLITTRSTAGQHKSAVTRFASFDALCQAKQKPDPHALLRKMLDAKLPRPSLRNDVMAMGDAAVERVLQFLGPLSRNAAAFTQTCRAVRRALLHLMNLEAAVITPTMVNAPSLLRENVLKAVFTFTAARGNQVRTLVLNEDGINAVKREDSSGTPVAGLSLPAPWVLQLVSHLPYLSVLDIRHVQLTEAHHSQALHYLLSDLHLAATGTLSTLKMDAYLMRYWAPGWWRRLVNLSSLVVGSRYYSLEPTPDTTTGAAASTLLEVPADFFTLMREGGRRWQLKLWVPLQATSLKKILMPAGGTIFAGVGELLINMRCNERTCEWADTAANGTLPISPPITASASGAVSELPQDTRNSAVPRKAGSSAAGNTESGEVLTFPALTTMTVVDVQERPEVAAEVYQALMDVAPGLENFNVCDTVPVGKVIDAQKKRHGRG</sequence>
<comment type="caution">
    <text evidence="2">The sequence shown here is derived from an EMBL/GenBank/DDBJ whole genome shotgun (WGS) entry which is preliminary data.</text>
</comment>
<accession>A0A836IBP4</accession>
<protein>
    <submittedName>
        <fullName evidence="2">Uncharacterized protein</fullName>
    </submittedName>
</protein>
<dbReference type="EMBL" id="JAFJZO010000028">
    <property type="protein sequence ID" value="KAG5500625.1"/>
    <property type="molecule type" value="Genomic_DNA"/>
</dbReference>
<gene>
    <name evidence="2" type="ORF">JKF63_03721</name>
</gene>
<evidence type="ECO:0000313" key="2">
    <source>
        <dbReference type="EMBL" id="KAG5500625.1"/>
    </source>
</evidence>
<feature type="compositionally biased region" description="Polar residues" evidence="1">
    <location>
        <begin position="369"/>
        <end position="383"/>
    </location>
</feature>
<organism evidence="2 3">
    <name type="scientific">Porcisia hertigi</name>
    <dbReference type="NCBI Taxonomy" id="2761500"/>
    <lineage>
        <taxon>Eukaryota</taxon>
        <taxon>Discoba</taxon>
        <taxon>Euglenozoa</taxon>
        <taxon>Kinetoplastea</taxon>
        <taxon>Metakinetoplastina</taxon>
        <taxon>Trypanosomatida</taxon>
        <taxon>Trypanosomatidae</taxon>
        <taxon>Leishmaniinae</taxon>
        <taxon>Porcisia</taxon>
    </lineage>
</organism>
<evidence type="ECO:0000313" key="3">
    <source>
        <dbReference type="Proteomes" id="UP000674318"/>
    </source>
</evidence>
<feature type="region of interest" description="Disordered" evidence="1">
    <location>
        <begin position="369"/>
        <end position="397"/>
    </location>
</feature>
<dbReference type="RefSeq" id="XP_067755959.1">
    <property type="nucleotide sequence ID" value="XM_067899720.1"/>
</dbReference>
<dbReference type="AlphaFoldDB" id="A0A836IBP4"/>
<evidence type="ECO:0000256" key="1">
    <source>
        <dbReference type="SAM" id="MobiDB-lite"/>
    </source>
</evidence>
<keyword evidence="3" id="KW-1185">Reference proteome</keyword>
<dbReference type="Proteomes" id="UP000674318">
    <property type="component" value="Chromosome 28"/>
</dbReference>
<reference evidence="2 3" key="1">
    <citation type="submission" date="2021-02" db="EMBL/GenBank/DDBJ databases">
        <title>Porcisia hertigi Genome sequencing and assembly.</title>
        <authorList>
            <person name="Almutairi H."/>
            <person name="Gatherer D."/>
        </authorList>
    </citation>
    <scope>NUCLEOTIDE SEQUENCE [LARGE SCALE GENOMIC DNA]</scope>
    <source>
        <strain evidence="2 3">C119</strain>
    </source>
</reference>
<dbReference type="OrthoDB" id="272830at2759"/>
<proteinExistence type="predicted"/>
<dbReference type="GeneID" id="94289797"/>
<name>A0A836IBP4_9TRYP</name>